<proteinExistence type="predicted"/>
<dbReference type="Proteomes" id="UP001392437">
    <property type="component" value="Unassembled WGS sequence"/>
</dbReference>
<reference evidence="1 2" key="1">
    <citation type="submission" date="2023-01" db="EMBL/GenBank/DDBJ databases">
        <title>Analysis of 21 Apiospora genomes using comparative genomics revels a genus with tremendous synthesis potential of carbohydrate active enzymes and secondary metabolites.</title>
        <authorList>
            <person name="Sorensen T."/>
        </authorList>
    </citation>
    <scope>NUCLEOTIDE SEQUENCE [LARGE SCALE GENOMIC DNA]</scope>
    <source>
        <strain evidence="1 2">CBS 117206</strain>
    </source>
</reference>
<evidence type="ECO:0000313" key="2">
    <source>
        <dbReference type="Proteomes" id="UP001392437"/>
    </source>
</evidence>
<name>A0AAW0QC76_9PEZI</name>
<dbReference type="EMBL" id="JAQQWP010000009">
    <property type="protein sequence ID" value="KAK8099931.1"/>
    <property type="molecule type" value="Genomic_DNA"/>
</dbReference>
<gene>
    <name evidence="1" type="ORF">PG999_010305</name>
</gene>
<evidence type="ECO:0000313" key="1">
    <source>
        <dbReference type="EMBL" id="KAK8099931.1"/>
    </source>
</evidence>
<dbReference type="AlphaFoldDB" id="A0AAW0QC76"/>
<protein>
    <submittedName>
        <fullName evidence="1">Uncharacterized protein</fullName>
    </submittedName>
</protein>
<comment type="caution">
    <text evidence="1">The sequence shown here is derived from an EMBL/GenBank/DDBJ whole genome shotgun (WGS) entry which is preliminary data.</text>
</comment>
<accession>A0AAW0QC76</accession>
<keyword evidence="2" id="KW-1185">Reference proteome</keyword>
<organism evidence="1 2">
    <name type="scientific">Apiospora kogelbergensis</name>
    <dbReference type="NCBI Taxonomy" id="1337665"/>
    <lineage>
        <taxon>Eukaryota</taxon>
        <taxon>Fungi</taxon>
        <taxon>Dikarya</taxon>
        <taxon>Ascomycota</taxon>
        <taxon>Pezizomycotina</taxon>
        <taxon>Sordariomycetes</taxon>
        <taxon>Xylariomycetidae</taxon>
        <taxon>Amphisphaeriales</taxon>
        <taxon>Apiosporaceae</taxon>
        <taxon>Apiospora</taxon>
    </lineage>
</organism>
<sequence length="421" mass="48857">MKKNNVTENHYGDDDTAEISNSQLEHLRSNTLLRCNKHSAVYVIPVSPNNSKTTKLYVFEPLDQTQKWFFERVMWPKLRKSPRYDREFRCGKHHCVSFHQDYLDGSTEDEDRVGAITIAKRLFQQYLNSDHALLFQDEPLPRKYRSNGSISCLTIPVPSATTHEDGAGTLFENLPRRRRRTRALPRDRDQDMIVGWARMLAQEVDLDVTRGASQPGGKFLLQLAHPQRLPPIHGQDTLQMMIQKQCIWAERLARMVSQLPGALQKQQDLRDQAWLEGLPWVQRWFVDNRTSNNEHNGGVSPDDDELRQSTYQWGKAMRWMTNWSFDMFEGKSDFSYGLDDWLQCITSNVAIHQWSLDEEEKQLGQAKGPNAILVRMVKTQTRWELTRGMEPLLGQIHDAAETEAHEWKSLCQRPATKDDVP</sequence>